<dbReference type="InterPro" id="IPR029787">
    <property type="entry name" value="Nucleotide_cyclase"/>
</dbReference>
<dbReference type="InterPro" id="IPR000160">
    <property type="entry name" value="GGDEF_dom"/>
</dbReference>
<dbReference type="GO" id="GO:0000976">
    <property type="term" value="F:transcription cis-regulatory region binding"/>
    <property type="evidence" value="ECO:0000318"/>
    <property type="project" value="GO_Central"/>
</dbReference>
<dbReference type="SMART" id="SM00448">
    <property type="entry name" value="REC"/>
    <property type="match status" value="1"/>
</dbReference>
<name>A9WKE0_CHLAA</name>
<evidence type="ECO:0000256" key="3">
    <source>
        <dbReference type="ARBA" id="ARBA00023125"/>
    </source>
</evidence>
<dbReference type="SUPFAM" id="SSF52172">
    <property type="entry name" value="CheY-like"/>
    <property type="match status" value="1"/>
</dbReference>
<keyword evidence="9" id="KW-1185">Reference proteome</keyword>
<dbReference type="InParanoid" id="A9WKE0"/>
<gene>
    <name evidence="8" type="ordered locus">Caur_2817</name>
</gene>
<dbReference type="KEGG" id="cau:Caur_2817"/>
<evidence type="ECO:0000313" key="9">
    <source>
        <dbReference type="Proteomes" id="UP000002008"/>
    </source>
</evidence>
<feature type="domain" description="GGDEF" evidence="7">
    <location>
        <begin position="370"/>
        <end position="524"/>
    </location>
</feature>
<dbReference type="EMBL" id="CP000909">
    <property type="protein sequence ID" value="ABY36018.1"/>
    <property type="molecule type" value="Genomic_DNA"/>
</dbReference>
<dbReference type="PANTHER" id="PTHR48111">
    <property type="entry name" value="REGULATOR OF RPOS"/>
    <property type="match status" value="1"/>
</dbReference>
<keyword evidence="3" id="KW-0238">DNA-binding</keyword>
<dbReference type="Pfam" id="PF00990">
    <property type="entry name" value="GGDEF"/>
    <property type="match status" value="1"/>
</dbReference>
<dbReference type="STRING" id="324602.Caur_2817"/>
<protein>
    <submittedName>
        <fullName evidence="8">Diguanylate cyclase</fullName>
    </submittedName>
</protein>
<keyword evidence="2" id="KW-0805">Transcription regulation</keyword>
<dbReference type="RefSeq" id="WP_012258671.1">
    <property type="nucleotide sequence ID" value="NC_010175.1"/>
</dbReference>
<keyword evidence="1 5" id="KW-0597">Phosphoprotein</keyword>
<dbReference type="eggNOG" id="COG3706">
    <property type="taxonomic scope" value="Bacteria"/>
</dbReference>
<keyword evidence="4" id="KW-0804">Transcription</keyword>
<evidence type="ECO:0000256" key="4">
    <source>
        <dbReference type="ARBA" id="ARBA00023163"/>
    </source>
</evidence>
<dbReference type="NCBIfam" id="TIGR00254">
    <property type="entry name" value="GGDEF"/>
    <property type="match status" value="1"/>
</dbReference>
<dbReference type="Gene3D" id="3.40.50.2300">
    <property type="match status" value="1"/>
</dbReference>
<dbReference type="PROSITE" id="PS50110">
    <property type="entry name" value="RESPONSE_REGULATORY"/>
    <property type="match status" value="1"/>
</dbReference>
<feature type="modified residue" description="4-aspartylphosphate" evidence="5">
    <location>
        <position position="270"/>
    </location>
</feature>
<dbReference type="GO" id="GO:0000156">
    <property type="term" value="F:phosphorelay response regulator activity"/>
    <property type="evidence" value="ECO:0000318"/>
    <property type="project" value="GO_Central"/>
</dbReference>
<dbReference type="GO" id="GO:0032993">
    <property type="term" value="C:protein-DNA complex"/>
    <property type="evidence" value="ECO:0000318"/>
    <property type="project" value="GO_Central"/>
</dbReference>
<organism evidence="8 9">
    <name type="scientific">Chloroflexus aurantiacus (strain ATCC 29366 / DSM 635 / J-10-fl)</name>
    <dbReference type="NCBI Taxonomy" id="324602"/>
    <lineage>
        <taxon>Bacteria</taxon>
        <taxon>Bacillati</taxon>
        <taxon>Chloroflexota</taxon>
        <taxon>Chloroflexia</taxon>
        <taxon>Chloroflexales</taxon>
        <taxon>Chloroflexineae</taxon>
        <taxon>Chloroflexaceae</taxon>
        <taxon>Chloroflexus</taxon>
    </lineage>
</organism>
<evidence type="ECO:0000256" key="2">
    <source>
        <dbReference type="ARBA" id="ARBA00023015"/>
    </source>
</evidence>
<proteinExistence type="predicted"/>
<dbReference type="CDD" id="cd01949">
    <property type="entry name" value="GGDEF"/>
    <property type="match status" value="1"/>
</dbReference>
<dbReference type="InterPro" id="IPR043128">
    <property type="entry name" value="Rev_trsase/Diguanyl_cyclase"/>
</dbReference>
<dbReference type="EnsemblBacteria" id="ABY36018">
    <property type="protein sequence ID" value="ABY36018"/>
    <property type="gene ID" value="Caur_2817"/>
</dbReference>
<dbReference type="Proteomes" id="UP000002008">
    <property type="component" value="Chromosome"/>
</dbReference>
<dbReference type="PATRIC" id="fig|324602.8.peg.3172"/>
<dbReference type="CDD" id="cd17574">
    <property type="entry name" value="REC_OmpR"/>
    <property type="match status" value="1"/>
</dbReference>
<dbReference type="Pfam" id="PF00072">
    <property type="entry name" value="Response_reg"/>
    <property type="match status" value="1"/>
</dbReference>
<dbReference type="InterPro" id="IPR039420">
    <property type="entry name" value="WalR-like"/>
</dbReference>
<evidence type="ECO:0000313" key="8">
    <source>
        <dbReference type="EMBL" id="ABY36018.1"/>
    </source>
</evidence>
<evidence type="ECO:0000259" key="7">
    <source>
        <dbReference type="PROSITE" id="PS50887"/>
    </source>
</evidence>
<dbReference type="GO" id="GO:0005829">
    <property type="term" value="C:cytosol"/>
    <property type="evidence" value="ECO:0000318"/>
    <property type="project" value="GO_Central"/>
</dbReference>
<dbReference type="PROSITE" id="PS50887">
    <property type="entry name" value="GGDEF"/>
    <property type="match status" value="1"/>
</dbReference>
<dbReference type="SUPFAM" id="SSF55073">
    <property type="entry name" value="Nucleotide cyclase"/>
    <property type="match status" value="1"/>
</dbReference>
<evidence type="ECO:0000256" key="5">
    <source>
        <dbReference type="PROSITE-ProRule" id="PRU00169"/>
    </source>
</evidence>
<dbReference type="InterPro" id="IPR011006">
    <property type="entry name" value="CheY-like_superfamily"/>
</dbReference>
<evidence type="ECO:0000256" key="1">
    <source>
        <dbReference type="ARBA" id="ARBA00022553"/>
    </source>
</evidence>
<dbReference type="Gene3D" id="3.30.70.270">
    <property type="match status" value="1"/>
</dbReference>
<feature type="domain" description="Response regulatory" evidence="6">
    <location>
        <begin position="221"/>
        <end position="337"/>
    </location>
</feature>
<dbReference type="GO" id="GO:0006355">
    <property type="term" value="P:regulation of DNA-templated transcription"/>
    <property type="evidence" value="ECO:0000318"/>
    <property type="project" value="GO_Central"/>
</dbReference>
<sequence length="527" mass="58440">MSKFSPEVERFIHQYVSPLTSLQSAVDLLAHHYGQSTDQRLNNLVASLQRSTVRLRQFAQLLTEHLQQEGDDIVVRVPRAWYWQDQHAAPSAGAPPSVSLGSGSAVLVGGAALDDLADLLHNAGWQVERVSSCAAGLDIARYRRPRLLVIAGTTADIEPALCAQIVHTDPETRGVVVAMATRDRSVRPVTGIPYIDLQQPLLEQLHRLLSMHHQAGQSVPRILLVDDELDIRVILSQQLTDAGFVVVTAPDATTALRLMHEQFFDLVILDRLLPDSDGLNVLRTIRSSGTTRLIPVMLLSAVSSLDEKVRSLQLGADDYVVKPCSAAELAARIRSILRRSERESSLNPISRLPGNTTIEQVIHERLVKQEPFAVGYIDLDNFKGYNDHYGFFKGDAVILHAARLLSEVVHWQGTPDDFLGHLGGDDFVLVSTLERAQQIAQAMIERFDATIPYFYAPEDRQRGYIVGHDRQGRPCRYPLLSVSIAIVPVTPSRYQQPYEIAMRAAIVKRQSKSVTGSCVIVDNEERG</sequence>
<dbReference type="InterPro" id="IPR001789">
    <property type="entry name" value="Sig_transdc_resp-reg_receiver"/>
</dbReference>
<dbReference type="SMART" id="SM00267">
    <property type="entry name" value="GGDEF"/>
    <property type="match status" value="1"/>
</dbReference>
<dbReference type="PANTHER" id="PTHR48111:SF4">
    <property type="entry name" value="DNA-BINDING DUAL TRANSCRIPTIONAL REGULATOR OMPR"/>
    <property type="match status" value="1"/>
</dbReference>
<dbReference type="HOGENOM" id="CLU_516490_0_0_0"/>
<reference evidence="9" key="1">
    <citation type="journal article" date="2011" name="BMC Genomics">
        <title>Complete genome sequence of the filamentous anoxygenic phototrophic bacterium Chloroflexus aurantiacus.</title>
        <authorList>
            <person name="Tang K.H."/>
            <person name="Barry K."/>
            <person name="Chertkov O."/>
            <person name="Dalin E."/>
            <person name="Han C.S."/>
            <person name="Hauser L.J."/>
            <person name="Honchak B.M."/>
            <person name="Karbach L.E."/>
            <person name="Land M.L."/>
            <person name="Lapidus A."/>
            <person name="Larimer F.W."/>
            <person name="Mikhailova N."/>
            <person name="Pitluck S."/>
            <person name="Pierson B.K."/>
            <person name="Blankenship R.E."/>
        </authorList>
    </citation>
    <scope>NUCLEOTIDE SEQUENCE [LARGE SCALE GENOMIC DNA]</scope>
    <source>
        <strain evidence="9">ATCC 29366 / DSM 635 / J-10-fl</strain>
    </source>
</reference>
<dbReference type="AlphaFoldDB" id="A9WKE0"/>
<accession>A9WKE0</accession>
<evidence type="ECO:0000259" key="6">
    <source>
        <dbReference type="PROSITE" id="PS50110"/>
    </source>
</evidence>